<evidence type="ECO:0000313" key="3">
    <source>
        <dbReference type="Proteomes" id="UP000183529"/>
    </source>
</evidence>
<gene>
    <name evidence="2" type="ORF">SAMN05216550_12236</name>
</gene>
<name>A0AAQ1JXI9_9BURK</name>
<dbReference type="RefSeq" id="WP_074986907.1">
    <property type="nucleotide sequence ID" value="NZ_CADFGN010000001.1"/>
</dbReference>
<organism evidence="2 3">
    <name type="scientific">Paraburkholderia tropica</name>
    <dbReference type="NCBI Taxonomy" id="92647"/>
    <lineage>
        <taxon>Bacteria</taxon>
        <taxon>Pseudomonadati</taxon>
        <taxon>Pseudomonadota</taxon>
        <taxon>Betaproteobacteria</taxon>
        <taxon>Burkholderiales</taxon>
        <taxon>Burkholderiaceae</taxon>
        <taxon>Paraburkholderia</taxon>
    </lineage>
</organism>
<feature type="chain" id="PRO_5042834920" description="Lipoprotein" evidence="1">
    <location>
        <begin position="20"/>
        <end position="102"/>
    </location>
</feature>
<sequence>MKKDRLVAFALIAAALALAGCTSVAQKNTDQCVDKMQASAEPALVSVSDKRPSADGRSITVSGMMEDRRSQSLVPAQVECQFQGKVLTGFRWLVPANFVSQH</sequence>
<protein>
    <recommendedName>
        <fullName evidence="4">Lipoprotein</fullName>
    </recommendedName>
</protein>
<evidence type="ECO:0000256" key="1">
    <source>
        <dbReference type="SAM" id="SignalP"/>
    </source>
</evidence>
<dbReference type="PROSITE" id="PS51257">
    <property type="entry name" value="PROKAR_LIPOPROTEIN"/>
    <property type="match status" value="1"/>
</dbReference>
<evidence type="ECO:0000313" key="2">
    <source>
        <dbReference type="EMBL" id="SEK12498.1"/>
    </source>
</evidence>
<dbReference type="EMBL" id="FNZM01000022">
    <property type="protein sequence ID" value="SEK12498.1"/>
    <property type="molecule type" value="Genomic_DNA"/>
</dbReference>
<accession>A0AAQ1JXI9</accession>
<dbReference type="Proteomes" id="UP000183529">
    <property type="component" value="Unassembled WGS sequence"/>
</dbReference>
<comment type="caution">
    <text evidence="2">The sequence shown here is derived from an EMBL/GenBank/DDBJ whole genome shotgun (WGS) entry which is preliminary data.</text>
</comment>
<reference evidence="2 3" key="1">
    <citation type="submission" date="2016-10" db="EMBL/GenBank/DDBJ databases">
        <authorList>
            <person name="Varghese N."/>
            <person name="Submissions S."/>
        </authorList>
    </citation>
    <scope>NUCLEOTIDE SEQUENCE [LARGE SCALE GENOMIC DNA]</scope>
    <source>
        <strain evidence="2 3">LMG 22274</strain>
    </source>
</reference>
<feature type="signal peptide" evidence="1">
    <location>
        <begin position="1"/>
        <end position="19"/>
    </location>
</feature>
<keyword evidence="1" id="KW-0732">Signal</keyword>
<evidence type="ECO:0008006" key="4">
    <source>
        <dbReference type="Google" id="ProtNLM"/>
    </source>
</evidence>
<proteinExistence type="predicted"/>
<dbReference type="GeneID" id="61306412"/>
<dbReference type="AlphaFoldDB" id="A0AAQ1JXI9"/>